<dbReference type="STRING" id="1838285.SCAL_000125"/>
<comment type="caution">
    <text evidence="1">The sequence shown here is derived from an EMBL/GenBank/DDBJ whole genome shotgun (WGS) entry which is preliminary data.</text>
</comment>
<gene>
    <name evidence="1" type="ORF">SCAL_000125</name>
</gene>
<dbReference type="Gene3D" id="3.90.550.10">
    <property type="entry name" value="Spore Coat Polysaccharide Biosynthesis Protein SpsA, Chain A"/>
    <property type="match status" value="1"/>
</dbReference>
<dbReference type="AlphaFoldDB" id="A0A1F2PAL8"/>
<dbReference type="SUPFAM" id="SSF53448">
    <property type="entry name" value="Nucleotide-diphospho-sugar transferases"/>
    <property type="match status" value="1"/>
</dbReference>
<organism evidence="1 2">
    <name type="scientific">Candidatus Syntropharchaeum caldarium</name>
    <dbReference type="NCBI Taxonomy" id="1838285"/>
    <lineage>
        <taxon>Archaea</taxon>
        <taxon>Methanobacteriati</taxon>
        <taxon>Methanobacteriota</taxon>
        <taxon>Stenosarchaea group</taxon>
        <taxon>Methanomicrobia</taxon>
        <taxon>Methanosarcinales</taxon>
        <taxon>ANME-2 cluster</taxon>
        <taxon>Candidatus Syntropharchaeum</taxon>
    </lineage>
</organism>
<dbReference type="InterPro" id="IPR029044">
    <property type="entry name" value="Nucleotide-diphossugar_trans"/>
</dbReference>
<accession>A0A1F2PAL8</accession>
<proteinExistence type="predicted"/>
<dbReference type="EMBL" id="LYOS01000001">
    <property type="protein sequence ID" value="OFV68449.1"/>
    <property type="molecule type" value="Genomic_DNA"/>
</dbReference>
<dbReference type="GO" id="GO:0016740">
    <property type="term" value="F:transferase activity"/>
    <property type="evidence" value="ECO:0007669"/>
    <property type="project" value="UniProtKB-KW"/>
</dbReference>
<name>A0A1F2PAL8_9EURY</name>
<keyword evidence="1" id="KW-0808">Transferase</keyword>
<protein>
    <submittedName>
        <fullName evidence="1">Glycosyl transferase</fullName>
    </submittedName>
</protein>
<keyword evidence="2" id="KW-1185">Reference proteome</keyword>
<dbReference type="Proteomes" id="UP000186940">
    <property type="component" value="Unassembled WGS sequence"/>
</dbReference>
<evidence type="ECO:0000313" key="2">
    <source>
        <dbReference type="Proteomes" id="UP000186940"/>
    </source>
</evidence>
<reference evidence="1" key="1">
    <citation type="submission" date="2016-05" db="EMBL/GenBank/DDBJ databases">
        <title>Microbial consortia oxidize butane by reversing methanogenesis.</title>
        <authorList>
            <person name="Laso-Perez R."/>
            <person name="Richter M."/>
            <person name="Wegener G."/>
            <person name="Musat F."/>
        </authorList>
    </citation>
    <scope>NUCLEOTIDE SEQUENCE [LARGE SCALE GENOMIC DNA]</scope>
    <source>
        <strain evidence="1">BOX2</strain>
    </source>
</reference>
<evidence type="ECO:0000313" key="1">
    <source>
        <dbReference type="EMBL" id="OFV68449.1"/>
    </source>
</evidence>
<sequence>MTTIHDIFIEFDHLSTRMHELSRTYSTGVIIPMLERDLKNPEISKIVDELNECTYLKKIYIAFAGSERGYDLCTRIFGGLQIPQDIIWCNSAAVDEVFEDLASAGLDLTRYTGKGRDVWIAIGIASLELDAFALHDGDIRSYSRMIPTKLLYPIIEPELGFLFTKGYYARIDAADKVMYGRIYRLFITPILEVLCEKFGYDLEYLRFLQSFRYILSGEVGITTELALNLRVACGWGLELGTLSEFIRNAHPKRACQVDLGIYEHKHRVMTQSTNKGILRVARECFITILRTLTEMYALTISEDALISIAVAYRRMAADKIRQYRAMAVCNNLDYDLNLEGYMMEQFANVIVESGLSYLKDPVARQMPNWLRALSAMPDLRERLQRAGI</sequence>